<dbReference type="EMBL" id="NBIM01000007">
    <property type="protein sequence ID" value="OXY80779.1"/>
    <property type="molecule type" value="Genomic_DNA"/>
</dbReference>
<keyword evidence="4" id="KW-1185">Reference proteome</keyword>
<dbReference type="PANTHER" id="PTHR42852:SF17">
    <property type="entry name" value="THIOREDOXIN-LIKE PROTEIN HI_1115"/>
    <property type="match status" value="1"/>
</dbReference>
<feature type="domain" description="Thioredoxin" evidence="2">
    <location>
        <begin position="27"/>
        <end position="162"/>
    </location>
</feature>
<proteinExistence type="predicted"/>
<feature type="transmembrane region" description="Helical" evidence="1">
    <location>
        <begin position="7"/>
        <end position="24"/>
    </location>
</feature>
<dbReference type="RefSeq" id="WP_094201667.1">
    <property type="nucleotide sequence ID" value="NZ_NBIM01000007.1"/>
</dbReference>
<keyword evidence="1" id="KW-1133">Transmembrane helix</keyword>
<dbReference type="CDD" id="cd03011">
    <property type="entry name" value="TlpA_like_ScsD_MtbDsbE"/>
    <property type="match status" value="1"/>
</dbReference>
<organism evidence="3 4">
    <name type="scientific">Oceanimonas doudoroffii</name>
    <dbReference type="NCBI Taxonomy" id="84158"/>
    <lineage>
        <taxon>Bacteria</taxon>
        <taxon>Pseudomonadati</taxon>
        <taxon>Pseudomonadota</taxon>
        <taxon>Gammaproteobacteria</taxon>
        <taxon>Aeromonadales</taxon>
        <taxon>Aeromonadaceae</taxon>
        <taxon>Oceanimonas</taxon>
    </lineage>
</organism>
<dbReference type="SUPFAM" id="SSF52833">
    <property type="entry name" value="Thioredoxin-like"/>
    <property type="match status" value="1"/>
</dbReference>
<sequence>MSRLKRLLGYGVMLLLVMTAVDLWRSRDLPASAGALSQLVTLKGEPVDLVAQSHHEPVLLYVWASWCGVCRVVSPMVDMVPGPVMSIAIASGSDQKVAAYMKDKGHDFEVINDADNRLARALGIGVTPTLMVVHRGELKLATTGFTTLPGMILRRWLAELRI</sequence>
<dbReference type="GO" id="GO:0016491">
    <property type="term" value="F:oxidoreductase activity"/>
    <property type="evidence" value="ECO:0007669"/>
    <property type="project" value="InterPro"/>
</dbReference>
<dbReference type="AlphaFoldDB" id="A0A233RBL6"/>
<dbReference type="InterPro" id="IPR036249">
    <property type="entry name" value="Thioredoxin-like_sf"/>
</dbReference>
<protein>
    <submittedName>
        <fullName evidence="3">Protein disulfide oxidoreductase</fullName>
    </submittedName>
</protein>
<dbReference type="PROSITE" id="PS51352">
    <property type="entry name" value="THIOREDOXIN_2"/>
    <property type="match status" value="1"/>
</dbReference>
<accession>A0A233RBL6</accession>
<evidence type="ECO:0000259" key="2">
    <source>
        <dbReference type="PROSITE" id="PS51352"/>
    </source>
</evidence>
<name>A0A233RBL6_9GAMM</name>
<evidence type="ECO:0000313" key="4">
    <source>
        <dbReference type="Proteomes" id="UP000242757"/>
    </source>
</evidence>
<dbReference type="InterPro" id="IPR013740">
    <property type="entry name" value="Redoxin"/>
</dbReference>
<evidence type="ECO:0000313" key="3">
    <source>
        <dbReference type="EMBL" id="OXY80779.1"/>
    </source>
</evidence>
<comment type="caution">
    <text evidence="3">The sequence shown here is derived from an EMBL/GenBank/DDBJ whole genome shotgun (WGS) entry which is preliminary data.</text>
</comment>
<dbReference type="OrthoDB" id="9796554at2"/>
<gene>
    <name evidence="3" type="ORF">B6S08_15220</name>
</gene>
<evidence type="ECO:0000256" key="1">
    <source>
        <dbReference type="SAM" id="Phobius"/>
    </source>
</evidence>
<dbReference type="PANTHER" id="PTHR42852">
    <property type="entry name" value="THIOL:DISULFIDE INTERCHANGE PROTEIN DSBE"/>
    <property type="match status" value="1"/>
</dbReference>
<keyword evidence="1" id="KW-0472">Membrane</keyword>
<dbReference type="InterPro" id="IPR013766">
    <property type="entry name" value="Thioredoxin_domain"/>
</dbReference>
<dbReference type="InterPro" id="IPR050553">
    <property type="entry name" value="Thioredoxin_ResA/DsbE_sf"/>
</dbReference>
<reference evidence="3 4" key="1">
    <citation type="submission" date="2017-08" db="EMBL/GenBank/DDBJ databases">
        <title>A Genome Sequence of Oceanimonas doudoroffii ATCC 27123T.</title>
        <authorList>
            <person name="Brennan M.A."/>
            <person name="Maclea K.S."/>
            <person name="Mcclelland W.D."/>
            <person name="Trachtenberg A.M."/>
        </authorList>
    </citation>
    <scope>NUCLEOTIDE SEQUENCE [LARGE SCALE GENOMIC DNA]</scope>
    <source>
        <strain evidence="3 4">ATCC 27123</strain>
    </source>
</reference>
<dbReference type="Pfam" id="PF08534">
    <property type="entry name" value="Redoxin"/>
    <property type="match status" value="1"/>
</dbReference>
<keyword evidence="1" id="KW-0812">Transmembrane</keyword>
<dbReference type="Gene3D" id="3.40.30.10">
    <property type="entry name" value="Glutaredoxin"/>
    <property type="match status" value="1"/>
</dbReference>
<dbReference type="Proteomes" id="UP000242757">
    <property type="component" value="Unassembled WGS sequence"/>
</dbReference>